<comment type="caution">
    <text evidence="3">The sequence shown here is derived from an EMBL/GenBank/DDBJ whole genome shotgun (WGS) entry which is preliminary data.</text>
</comment>
<dbReference type="Gene3D" id="3.60.10.10">
    <property type="entry name" value="Endonuclease/exonuclease/phosphatase"/>
    <property type="match status" value="1"/>
</dbReference>
<dbReference type="InterPro" id="IPR046985">
    <property type="entry name" value="IP5"/>
</dbReference>
<accession>A0AA38HBG3</accession>
<dbReference type="Proteomes" id="UP001164286">
    <property type="component" value="Unassembled WGS sequence"/>
</dbReference>
<feature type="compositionally biased region" description="Gly residues" evidence="1">
    <location>
        <begin position="142"/>
        <end position="155"/>
    </location>
</feature>
<feature type="compositionally biased region" description="Low complexity" evidence="1">
    <location>
        <begin position="331"/>
        <end position="346"/>
    </location>
</feature>
<feature type="compositionally biased region" description="Acidic residues" evidence="1">
    <location>
        <begin position="447"/>
        <end position="458"/>
    </location>
</feature>
<dbReference type="InterPro" id="IPR036691">
    <property type="entry name" value="Endo/exonu/phosph_ase_sf"/>
</dbReference>
<dbReference type="GO" id="GO:0004439">
    <property type="term" value="F:phosphatidylinositol-4,5-bisphosphate 5-phosphatase activity"/>
    <property type="evidence" value="ECO:0007669"/>
    <property type="project" value="TreeGrafter"/>
</dbReference>
<feature type="compositionally biased region" description="Low complexity" evidence="1">
    <location>
        <begin position="239"/>
        <end position="254"/>
    </location>
</feature>
<keyword evidence="4" id="KW-1185">Reference proteome</keyword>
<feature type="compositionally biased region" description="Polar residues" evidence="1">
    <location>
        <begin position="279"/>
        <end position="289"/>
    </location>
</feature>
<dbReference type="Pfam" id="PF22669">
    <property type="entry name" value="Exo_endo_phos2"/>
    <property type="match status" value="1"/>
</dbReference>
<dbReference type="InterPro" id="IPR036322">
    <property type="entry name" value="WD40_repeat_dom_sf"/>
</dbReference>
<dbReference type="SUPFAM" id="SSF56219">
    <property type="entry name" value="DNase I-like"/>
    <property type="match status" value="1"/>
</dbReference>
<dbReference type="PANTHER" id="PTHR11200:SF240">
    <property type="entry name" value="INOSITOL POLYPHOSPHATE 5-PHOSPHATASE C9G1.10C-RELATED"/>
    <property type="match status" value="1"/>
</dbReference>
<evidence type="ECO:0000313" key="4">
    <source>
        <dbReference type="Proteomes" id="UP001164286"/>
    </source>
</evidence>
<sequence length="1219" mass="131567">MTANGVRRGEEEEGEERPVSIASLRSKFEGMAAASAPKPQAPPAPAPKPPALASRPSSPALPQSDARDGKGSRAPSSASSTAPSKEEVAERPAPPPAASTPPSGTTPAPLLSARIPLTNLTAADTSEDGERPTSVQAMLSRFGGGGVVGEAGGAGRINAVAGPSIVKRKPAPPRPDASAPETPSAAPERDAEKAPMLRRTSAGGESSNAIPVSSPPAAPGGIEDLQRSASPRPISPNLPTSRSRSPAPLPSALTTPSIGRAPSPKPPEPDRALKPSRPQVLSETSQAAPSNPPPFRSEVSAAPGLPVRKTSAPTPSPGGPPPIPPNRPKLASVASAVMAAQAFASAPPLPSRYRAETVGTRDTPPLPNRLAGLPPPTKSASVIPALGPRKDRGTSISAVPSPSGRGEVLASPTEDYRPPPPPTRTILPGATLPTPPRRQDTRAEVPLEAESEDDEDVDGPNQIPGLTSAAKRALEDSPDSTHANRRPPRFTPDIKITGTAHTSCFAMHGRYVCTGSHVVRVYDTQLSDQPIHYIDLHQTGLEFRIKDPKVTAMCFRPAAFASEEGRYLWCGTKDGHLWELDIKTGDVTDTRACAHGSPVVGLFRYKQTIMSLEEGGKLHVFDVGQREDGTEEIARIPQLSRTLRVVEKFNFAKLVAGKLWTSSGPANRSTTSAAAAKGPTIRIYDPTTPGAATSGKTVWATEWTGAVTCATIFPLRPDKVYLGHEGGYVSIWDAEEAVCRQVLKISSSDILSLEGVGERLWAGNRKGQIHAYDVSVKPWQATNLWTAHPEHAVYQLAIDPWSIQETGRFVLWSLGKDSLRAWDGLLTVDWIDSQMTARQADYSDFREIKTLVCSWNIDSAKPTDLAGSEANVNFLPDLLHSVHSPEIIVFGFQEVIPLTDKKLTAKTLLFGVGSKNKESSATADKVSHAYRQWSDKLSAAVRFAYPETTYLKVHSESLVGLYTCVFVKSSERDYLRDVHVCTVKRGIGGIYGNKGAIIARLVIDDTSICFINVHLAAGQSAKASRNVDLGVIMEDKAILPVTDGLPFINGGDGTAVLDHELVILNGDLNYRIDQRRENVLSSIQAAELSYLLEHDQLRKEMQSNHSFRLRSFEEAPIHFKPTYKYNAGSLEYDSSEKKRIPAWCDRILYNKTPRLQSLHYRRYEPTVSDHRPISAGFRMQVKAVDQGRMEDVRRDVRVEWGRREAGILEKLERAYLDLV</sequence>
<dbReference type="SUPFAM" id="SSF50978">
    <property type="entry name" value="WD40 repeat-like"/>
    <property type="match status" value="1"/>
</dbReference>
<keyword evidence="3" id="KW-0540">Nuclease</keyword>
<reference evidence="3" key="1">
    <citation type="journal article" date="2022" name="G3 (Bethesda)">
        <title>High quality genome of the basidiomycete yeast Dioszegia hungarica PDD-24b-2 isolated from cloud water.</title>
        <authorList>
            <person name="Jarrige D."/>
            <person name="Haridas S."/>
            <person name="Bleykasten-Grosshans C."/>
            <person name="Joly M."/>
            <person name="Nadalig T."/>
            <person name="Sancelme M."/>
            <person name="Vuilleumier S."/>
            <person name="Grigoriev I.V."/>
            <person name="Amato P."/>
            <person name="Bringel F."/>
        </authorList>
    </citation>
    <scope>NUCLEOTIDE SEQUENCE</scope>
    <source>
        <strain evidence="3">PDD-24b-2</strain>
    </source>
</reference>
<dbReference type="AlphaFoldDB" id="A0AA38HBG3"/>
<evidence type="ECO:0000259" key="2">
    <source>
        <dbReference type="SMART" id="SM00128"/>
    </source>
</evidence>
<feature type="compositionally biased region" description="Low complexity" evidence="1">
    <location>
        <begin position="72"/>
        <end position="83"/>
    </location>
</feature>
<dbReference type="RefSeq" id="XP_052947115.1">
    <property type="nucleotide sequence ID" value="XM_053086889.1"/>
</dbReference>
<dbReference type="EMBL" id="JAKWFO010000004">
    <property type="protein sequence ID" value="KAI9637338.1"/>
    <property type="molecule type" value="Genomic_DNA"/>
</dbReference>
<feature type="compositionally biased region" description="Pro residues" evidence="1">
    <location>
        <begin position="39"/>
        <end position="50"/>
    </location>
</feature>
<gene>
    <name evidence="3" type="ORF">MKK02DRAFT_24382</name>
</gene>
<dbReference type="InterPro" id="IPR015943">
    <property type="entry name" value="WD40/YVTN_repeat-like_dom_sf"/>
</dbReference>
<feature type="domain" description="Inositol polyphosphate-related phosphatase" evidence="2">
    <location>
        <begin position="846"/>
        <end position="1185"/>
    </location>
</feature>
<organism evidence="3 4">
    <name type="scientific">Dioszegia hungarica</name>
    <dbReference type="NCBI Taxonomy" id="4972"/>
    <lineage>
        <taxon>Eukaryota</taxon>
        <taxon>Fungi</taxon>
        <taxon>Dikarya</taxon>
        <taxon>Basidiomycota</taxon>
        <taxon>Agaricomycotina</taxon>
        <taxon>Tremellomycetes</taxon>
        <taxon>Tremellales</taxon>
        <taxon>Bulleribasidiaceae</taxon>
        <taxon>Dioszegia</taxon>
    </lineage>
</organism>
<evidence type="ECO:0000313" key="3">
    <source>
        <dbReference type="EMBL" id="KAI9637338.1"/>
    </source>
</evidence>
<dbReference type="SMART" id="SM00128">
    <property type="entry name" value="IPPc"/>
    <property type="match status" value="1"/>
</dbReference>
<feature type="compositionally biased region" description="Low complexity" evidence="1">
    <location>
        <begin position="176"/>
        <end position="186"/>
    </location>
</feature>
<feature type="region of interest" description="Disordered" evidence="1">
    <location>
        <begin position="1"/>
        <end position="494"/>
    </location>
</feature>
<dbReference type="GO" id="GO:0046856">
    <property type="term" value="P:phosphatidylinositol dephosphorylation"/>
    <property type="evidence" value="ECO:0007669"/>
    <property type="project" value="InterPro"/>
</dbReference>
<protein>
    <submittedName>
        <fullName evidence="3">Endonuclease/exonuclease/phosphatase</fullName>
    </submittedName>
</protein>
<dbReference type="PANTHER" id="PTHR11200">
    <property type="entry name" value="INOSITOL 5-PHOSPHATASE"/>
    <property type="match status" value="1"/>
</dbReference>
<dbReference type="GeneID" id="77726090"/>
<keyword evidence="3" id="KW-0378">Hydrolase</keyword>
<name>A0AA38HBG3_9TREE</name>
<feature type="compositionally biased region" description="Low complexity" evidence="1">
    <location>
        <begin position="51"/>
        <end position="64"/>
    </location>
</feature>
<keyword evidence="3" id="KW-0255">Endonuclease</keyword>
<proteinExistence type="predicted"/>
<dbReference type="GO" id="GO:0004519">
    <property type="term" value="F:endonuclease activity"/>
    <property type="evidence" value="ECO:0007669"/>
    <property type="project" value="UniProtKB-KW"/>
</dbReference>
<feature type="compositionally biased region" description="Low complexity" evidence="1">
    <location>
        <begin position="100"/>
        <end position="109"/>
    </location>
</feature>
<dbReference type="InterPro" id="IPR000300">
    <property type="entry name" value="IPPc"/>
</dbReference>
<dbReference type="Gene3D" id="2.130.10.10">
    <property type="entry name" value="YVTN repeat-like/Quinoprotein amine dehydrogenase"/>
    <property type="match status" value="2"/>
</dbReference>
<feature type="compositionally biased region" description="Pro residues" evidence="1">
    <location>
        <begin position="314"/>
        <end position="327"/>
    </location>
</feature>
<evidence type="ECO:0000256" key="1">
    <source>
        <dbReference type="SAM" id="MobiDB-lite"/>
    </source>
</evidence>